<protein>
    <submittedName>
        <fullName evidence="1">Uncharacterized protein</fullName>
    </submittedName>
</protein>
<reference evidence="2" key="1">
    <citation type="submission" date="2023-09" db="EMBL/GenBank/DDBJ databases">
        <authorList>
            <person name="Li S."/>
            <person name="Li X."/>
            <person name="Zhang C."/>
            <person name="Zhao Z."/>
        </authorList>
    </citation>
    <scope>NUCLEOTIDE SEQUENCE [LARGE SCALE GENOMIC DNA]</scope>
    <source>
        <strain evidence="2">SQ149</strain>
    </source>
</reference>
<dbReference type="Gene3D" id="3.40.1500.20">
    <property type="match status" value="1"/>
</dbReference>
<name>A0ABY9TTX3_9GAMM</name>
<sequence length="244" mass="27011">MSQLSLPAQLSEDTVQNIVNHFGMTEVHDENGGPFMTLISHAPMAQGEVGSVRVFEGGGLDRLITCSIVVPAMMLDSHMLYGFTPKTSAIPHFTLDSVKAGEHFAFHLDMTPRVDLAQHIGYMNEVFHPLTEKFDAAEAIEGITKAHISPRQRAIMSPWMLVHRADEAGFAQLTPHLDGYLNHWYDLHTNGVTSPISEEELVARDKANRAAIFDPEIDPVWNRIQGLIGEDAVSQLRSMLKGES</sequence>
<evidence type="ECO:0000313" key="2">
    <source>
        <dbReference type="Proteomes" id="UP001258994"/>
    </source>
</evidence>
<dbReference type="RefSeq" id="WP_348391324.1">
    <property type="nucleotide sequence ID" value="NZ_CP134145.1"/>
</dbReference>
<dbReference type="EMBL" id="CP134145">
    <property type="protein sequence ID" value="WNC72205.1"/>
    <property type="molecule type" value="Genomic_DNA"/>
</dbReference>
<accession>A0ABY9TTX3</accession>
<proteinExistence type="predicted"/>
<evidence type="ECO:0000313" key="1">
    <source>
        <dbReference type="EMBL" id="WNC72205.1"/>
    </source>
</evidence>
<dbReference type="Proteomes" id="UP001258994">
    <property type="component" value="Chromosome"/>
</dbReference>
<keyword evidence="2" id="KW-1185">Reference proteome</keyword>
<gene>
    <name evidence="1" type="ORF">RGQ13_19095</name>
</gene>
<organism evidence="1 2">
    <name type="scientific">Thalassotalea psychrophila</name>
    <dbReference type="NCBI Taxonomy" id="3065647"/>
    <lineage>
        <taxon>Bacteria</taxon>
        <taxon>Pseudomonadati</taxon>
        <taxon>Pseudomonadota</taxon>
        <taxon>Gammaproteobacteria</taxon>
        <taxon>Alteromonadales</taxon>
        <taxon>Colwelliaceae</taxon>
        <taxon>Thalassotalea</taxon>
    </lineage>
</organism>